<evidence type="ECO:0000256" key="1">
    <source>
        <dbReference type="ARBA" id="ARBA00004196"/>
    </source>
</evidence>
<comment type="caution">
    <text evidence="7">The sequence shown here is derived from an EMBL/GenBank/DDBJ whole genome shotgun (WGS) entry which is preliminary data.</text>
</comment>
<reference evidence="7 8" key="1">
    <citation type="journal article" date="2016" name="Front. Microbiol.">
        <title>Comparative Genomics Analysis of Streptomyces Species Reveals Their Adaptation to the Marine Environment and Their Diversity at the Genomic Level.</title>
        <authorList>
            <person name="Tian X."/>
            <person name="Zhang Z."/>
            <person name="Yang T."/>
            <person name="Chen M."/>
            <person name="Li J."/>
            <person name="Chen F."/>
            <person name="Yang J."/>
            <person name="Li W."/>
            <person name="Zhang B."/>
            <person name="Zhang Z."/>
            <person name="Wu J."/>
            <person name="Zhang C."/>
            <person name="Long L."/>
            <person name="Xiao J."/>
        </authorList>
    </citation>
    <scope>NUCLEOTIDE SEQUENCE [LARGE SCALE GENOMIC DNA]</scope>
    <source>
        <strain evidence="7 8">SCSIO M10372</strain>
    </source>
</reference>
<dbReference type="AlphaFoldDB" id="A0A1E7LYQ2"/>
<feature type="domain" description="Fe/B12 periplasmic-binding" evidence="6">
    <location>
        <begin position="82"/>
        <end position="349"/>
    </location>
</feature>
<evidence type="ECO:0000256" key="4">
    <source>
        <dbReference type="ARBA" id="ARBA00022729"/>
    </source>
</evidence>
<gene>
    <name evidence="7" type="ORF">AN221_07530</name>
</gene>
<proteinExistence type="inferred from homology"/>
<comment type="subcellular location">
    <subcellularLocation>
        <location evidence="1">Cell envelope</location>
    </subcellularLocation>
</comment>
<accession>A0A1E7LYQ2</accession>
<dbReference type="Proteomes" id="UP000175971">
    <property type="component" value="Unassembled WGS sequence"/>
</dbReference>
<dbReference type="RefSeq" id="WP_070200368.1">
    <property type="nucleotide sequence ID" value="NZ_LJGZ01000012.1"/>
</dbReference>
<feature type="region of interest" description="Disordered" evidence="5">
    <location>
        <begin position="43"/>
        <end position="73"/>
    </location>
</feature>
<sequence length="349" mass="36665">MNGRQLARTTTGRGGFPGLRAGLKGAAVVAAGLLALTACGGGDGGSDASAKGEKSGDKAAAATRTVKHDAGTAEKVPAQPKRIVSVSVTMTGHLLALDAPVIASQATPPSVITDKQGFFTQWSEAAARNSVKVAYQGFEPDVEKVLALKPDLIVGASSGAENAEKFYDKLSVVAPTLLYRHDDVSWQDLTARLGKDLGLEKRAAEVVAAHDKRVGEVKAAITVPKQSAALVRDNQSAMTVFTPESAQGRLLTSLGFTVLEPPAGKGETQGGRSDFAEFSQEKVADTAKDSSLLFVSHTPEEITAATARPVWKDLPAVKDKRVYDLGLDTFRLDYYSAGNLIDKIEKAFG</sequence>
<organism evidence="7 8">
    <name type="scientific">Streptomyces nanshensis</name>
    <dbReference type="NCBI Taxonomy" id="518642"/>
    <lineage>
        <taxon>Bacteria</taxon>
        <taxon>Bacillati</taxon>
        <taxon>Actinomycetota</taxon>
        <taxon>Actinomycetes</taxon>
        <taxon>Kitasatosporales</taxon>
        <taxon>Streptomycetaceae</taxon>
        <taxon>Streptomyces</taxon>
    </lineage>
</organism>
<evidence type="ECO:0000256" key="5">
    <source>
        <dbReference type="SAM" id="MobiDB-lite"/>
    </source>
</evidence>
<dbReference type="GO" id="GO:1901678">
    <property type="term" value="P:iron coordination entity transport"/>
    <property type="evidence" value="ECO:0007669"/>
    <property type="project" value="UniProtKB-ARBA"/>
</dbReference>
<dbReference type="Gene3D" id="3.40.50.1980">
    <property type="entry name" value="Nitrogenase molybdenum iron protein domain"/>
    <property type="match status" value="2"/>
</dbReference>
<dbReference type="InterPro" id="IPR051313">
    <property type="entry name" value="Bact_iron-sidero_bind"/>
</dbReference>
<comment type="similarity">
    <text evidence="2">Belongs to the bacterial solute-binding protein 8 family.</text>
</comment>
<evidence type="ECO:0000259" key="6">
    <source>
        <dbReference type="PROSITE" id="PS50983"/>
    </source>
</evidence>
<dbReference type="PROSITE" id="PS50983">
    <property type="entry name" value="FE_B12_PBP"/>
    <property type="match status" value="1"/>
</dbReference>
<dbReference type="PANTHER" id="PTHR30532:SF24">
    <property type="entry name" value="FERRIC ENTEROBACTIN-BINDING PERIPLASMIC PROTEIN FEPB"/>
    <property type="match status" value="1"/>
</dbReference>
<dbReference type="PANTHER" id="PTHR30532">
    <property type="entry name" value="IRON III DICITRATE-BINDING PERIPLASMIC PROTEIN"/>
    <property type="match status" value="1"/>
</dbReference>
<protein>
    <submittedName>
        <fullName evidence="7">Antibiotic ABC transporter substrate-binding protein</fullName>
    </submittedName>
</protein>
<keyword evidence="4" id="KW-0732">Signal</keyword>
<dbReference type="PATRIC" id="fig|518642.7.peg.3943"/>
<evidence type="ECO:0000313" key="8">
    <source>
        <dbReference type="Proteomes" id="UP000175971"/>
    </source>
</evidence>
<dbReference type="SUPFAM" id="SSF53807">
    <property type="entry name" value="Helical backbone' metal receptor"/>
    <property type="match status" value="1"/>
</dbReference>
<keyword evidence="8" id="KW-1185">Reference proteome</keyword>
<dbReference type="CDD" id="cd01146">
    <property type="entry name" value="FhuD"/>
    <property type="match status" value="1"/>
</dbReference>
<keyword evidence="3" id="KW-0813">Transport</keyword>
<evidence type="ECO:0000256" key="2">
    <source>
        <dbReference type="ARBA" id="ARBA00008814"/>
    </source>
</evidence>
<dbReference type="EMBL" id="LJGZ01000012">
    <property type="protein sequence ID" value="OEV21314.1"/>
    <property type="molecule type" value="Genomic_DNA"/>
</dbReference>
<evidence type="ECO:0000256" key="3">
    <source>
        <dbReference type="ARBA" id="ARBA00022448"/>
    </source>
</evidence>
<evidence type="ECO:0000313" key="7">
    <source>
        <dbReference type="EMBL" id="OEV21314.1"/>
    </source>
</evidence>
<dbReference type="GO" id="GO:0030288">
    <property type="term" value="C:outer membrane-bounded periplasmic space"/>
    <property type="evidence" value="ECO:0007669"/>
    <property type="project" value="TreeGrafter"/>
</dbReference>
<dbReference type="OrthoDB" id="9793175at2"/>
<dbReference type="NCBIfam" id="NF008200">
    <property type="entry name" value="PRK10957.1"/>
    <property type="match status" value="1"/>
</dbReference>
<name>A0A1E7LYQ2_9ACTN</name>
<dbReference type="InterPro" id="IPR002491">
    <property type="entry name" value="ABC_transptr_periplasmic_BD"/>
</dbReference>
<dbReference type="Pfam" id="PF01497">
    <property type="entry name" value="Peripla_BP_2"/>
    <property type="match status" value="1"/>
</dbReference>